<dbReference type="AlphaFoldDB" id="A0A813HVL3"/>
<evidence type="ECO:0000256" key="3">
    <source>
        <dbReference type="ARBA" id="ARBA00022741"/>
    </source>
</evidence>
<evidence type="ECO:0000256" key="4">
    <source>
        <dbReference type="ARBA" id="ARBA00022840"/>
    </source>
</evidence>
<feature type="domain" description="Clp R" evidence="10">
    <location>
        <begin position="1"/>
        <end position="82"/>
    </location>
</feature>
<dbReference type="PRINTS" id="PR00300">
    <property type="entry name" value="CLPPROTEASEA"/>
</dbReference>
<dbReference type="FunFam" id="3.40.50.300:FF:000120">
    <property type="entry name" value="ATP-dependent chaperone ClpB"/>
    <property type="match status" value="1"/>
</dbReference>
<feature type="compositionally biased region" description="Basic and acidic residues" evidence="9">
    <location>
        <begin position="835"/>
        <end position="850"/>
    </location>
</feature>
<dbReference type="InterPro" id="IPR004176">
    <property type="entry name" value="Clp_R_N"/>
</dbReference>
<sequence length="856" mass="94559">CERLLASFSSQSPALPELPPNNSMRTALRTAEDLRKANGDSHLSLPDLFVAVCQHKSIREVLSAASFSVSKLEQAIKDVRGSRKVESQTADASFDALSKYGRDLVADAESGKLDPVIGRDEEIRRVIQVLARRTKNNPILIGEPGVGKTAIVEGLAQRIVVGDVPEALKNCRVFSLDLRSLVSGAKYRGEFEERLKAVLQEVQEAEGRVVLFIDEAHLLIGAGKTDGAMDAANLLKPMLARGELRCIGATTLDEYRKYIEKDAALERRFQQVFVEEPSLQTAVTILRGLKDRYATHHGVSIQDAALVAAATLSDRYITTRFLPDKAVDLLDEACSKIRVEFSSKPESIDRLERRRQHLEVEVKALSKEQDKASKARLQARLQEAQKELSGLNEELVPLRARYDQERGLIEELKSAKQKLQDLKRKLEVTEARHDVDAAADLRYDAIPGVQQRIKDLELRKREYEASTDMPLLVETVTPEHIAEVVSRWTGIPATKLSQGERTRLLGLEAELRKRVVGQAEAAEAVARAVLRSAAKLSRRSQPTGSFLFAGPTGVGKTELAKALASELFDSEKSLLRFDMSEYMEQHSVSRLIGAPPGYVGHEAGGQLTEALRRHPYSVVLFDEMEKAHPRVLNVLLQLLDDGRITDSQGRTVDCTNCVVIMTSNLGSEHFMRALAAGGGPAELQKAKELVMTTIRQSLRPELLNRLDDVVVFSPLTGDVLQQVVRLQLVDVLQRLEELDVSMQITDAAVDHVLQEAHDPEMGARPLKRYLERHLVSRLSTMILKDELLPGSSVLVDWSAAQADWSFCITPGSTPEVGTSEAGIERTASVTLGRAGSRDQHEAKSLERTDNGNRAGI</sequence>
<dbReference type="PROSITE" id="PS51903">
    <property type="entry name" value="CLP_R"/>
    <property type="match status" value="1"/>
</dbReference>
<comment type="similarity">
    <text evidence="1 7">Belongs to the ClpA/ClpB family.</text>
</comment>
<name>A0A813HVL3_POLGL</name>
<dbReference type="Gene3D" id="1.10.8.60">
    <property type="match status" value="1"/>
</dbReference>
<evidence type="ECO:0000256" key="7">
    <source>
        <dbReference type="RuleBase" id="RU004432"/>
    </source>
</evidence>
<keyword evidence="2 6" id="KW-0677">Repeat</keyword>
<dbReference type="PROSITE" id="PS00871">
    <property type="entry name" value="CLPAB_2"/>
    <property type="match status" value="1"/>
</dbReference>
<keyword evidence="5 7" id="KW-0143">Chaperone</keyword>
<dbReference type="Gene3D" id="1.10.1780.10">
    <property type="entry name" value="Clp, N-terminal domain"/>
    <property type="match status" value="1"/>
</dbReference>
<reference evidence="11" key="1">
    <citation type="submission" date="2021-02" db="EMBL/GenBank/DDBJ databases">
        <authorList>
            <person name="Dougan E. K."/>
            <person name="Rhodes N."/>
            <person name="Thang M."/>
            <person name="Chan C."/>
        </authorList>
    </citation>
    <scope>NUCLEOTIDE SEQUENCE</scope>
</reference>
<dbReference type="InterPro" id="IPR036628">
    <property type="entry name" value="Clp_N_dom_sf"/>
</dbReference>
<protein>
    <recommendedName>
        <fullName evidence="10">Clp R domain-containing protein</fullName>
    </recommendedName>
</protein>
<dbReference type="OMA" id="GPMDASN"/>
<accession>A0A813HVL3</accession>
<dbReference type="InterPro" id="IPR001270">
    <property type="entry name" value="ClpA/B"/>
</dbReference>
<dbReference type="FunFam" id="3.40.50.300:FF:000010">
    <property type="entry name" value="Chaperone clpB 1, putative"/>
    <property type="match status" value="1"/>
</dbReference>
<keyword evidence="3 7" id="KW-0547">Nucleotide-binding</keyword>
<gene>
    <name evidence="11" type="ORF">PGLA1383_LOCUS57382</name>
</gene>
<dbReference type="GO" id="GO:0005737">
    <property type="term" value="C:cytoplasm"/>
    <property type="evidence" value="ECO:0007669"/>
    <property type="project" value="TreeGrafter"/>
</dbReference>
<dbReference type="Pfam" id="PF00004">
    <property type="entry name" value="AAA"/>
    <property type="match status" value="1"/>
</dbReference>
<dbReference type="SMART" id="SM01086">
    <property type="entry name" value="ClpB_D2-small"/>
    <property type="match status" value="1"/>
</dbReference>
<keyword evidence="4 7" id="KW-0067">ATP-binding</keyword>
<dbReference type="GO" id="GO:0005524">
    <property type="term" value="F:ATP binding"/>
    <property type="evidence" value="ECO:0007669"/>
    <property type="project" value="UniProtKB-KW"/>
</dbReference>
<evidence type="ECO:0000256" key="9">
    <source>
        <dbReference type="SAM" id="MobiDB-lite"/>
    </source>
</evidence>
<organism evidence="11 12">
    <name type="scientific">Polarella glacialis</name>
    <name type="common">Dinoflagellate</name>
    <dbReference type="NCBI Taxonomy" id="89957"/>
    <lineage>
        <taxon>Eukaryota</taxon>
        <taxon>Sar</taxon>
        <taxon>Alveolata</taxon>
        <taxon>Dinophyceae</taxon>
        <taxon>Suessiales</taxon>
        <taxon>Suessiaceae</taxon>
        <taxon>Polarella</taxon>
    </lineage>
</organism>
<dbReference type="CDD" id="cd00009">
    <property type="entry name" value="AAA"/>
    <property type="match status" value="1"/>
</dbReference>
<proteinExistence type="inferred from homology"/>
<dbReference type="Pfam" id="PF07724">
    <property type="entry name" value="AAA_2"/>
    <property type="match status" value="1"/>
</dbReference>
<keyword evidence="8" id="KW-0175">Coiled coil</keyword>
<dbReference type="Gene3D" id="3.40.50.300">
    <property type="entry name" value="P-loop containing nucleotide triphosphate hydrolases"/>
    <property type="match status" value="3"/>
</dbReference>
<dbReference type="InterPro" id="IPR018368">
    <property type="entry name" value="ClpA/B_CS1"/>
</dbReference>
<dbReference type="InterPro" id="IPR050130">
    <property type="entry name" value="ClpA_ClpB"/>
</dbReference>
<dbReference type="EMBL" id="CAJNNV010033240">
    <property type="protein sequence ID" value="CAE8642998.1"/>
    <property type="molecule type" value="Genomic_DNA"/>
</dbReference>
<comment type="caution">
    <text evidence="11">The sequence shown here is derived from an EMBL/GenBank/DDBJ whole genome shotgun (WGS) entry which is preliminary data.</text>
</comment>
<evidence type="ECO:0000256" key="8">
    <source>
        <dbReference type="SAM" id="Coils"/>
    </source>
</evidence>
<dbReference type="Pfam" id="PF10431">
    <property type="entry name" value="ClpB_D2-small"/>
    <property type="match status" value="1"/>
</dbReference>
<dbReference type="InterPro" id="IPR041546">
    <property type="entry name" value="ClpA/ClpB_AAA_lid"/>
</dbReference>
<evidence type="ECO:0000313" key="11">
    <source>
        <dbReference type="EMBL" id="CAE8642998.1"/>
    </source>
</evidence>
<feature type="coiled-coil region" evidence="8">
    <location>
        <begin position="348"/>
        <end position="466"/>
    </location>
</feature>
<dbReference type="GO" id="GO:0016887">
    <property type="term" value="F:ATP hydrolysis activity"/>
    <property type="evidence" value="ECO:0007669"/>
    <property type="project" value="InterPro"/>
</dbReference>
<evidence type="ECO:0000256" key="1">
    <source>
        <dbReference type="ARBA" id="ARBA00008675"/>
    </source>
</evidence>
<dbReference type="CDD" id="cd19499">
    <property type="entry name" value="RecA-like_ClpB_Hsp104-like"/>
    <property type="match status" value="1"/>
</dbReference>
<evidence type="ECO:0000256" key="2">
    <source>
        <dbReference type="ARBA" id="ARBA00022737"/>
    </source>
</evidence>
<dbReference type="OrthoDB" id="47330at2759"/>
<dbReference type="PROSITE" id="PS00870">
    <property type="entry name" value="CLPAB_1"/>
    <property type="match status" value="1"/>
</dbReference>
<keyword evidence="12" id="KW-1185">Reference proteome</keyword>
<dbReference type="PANTHER" id="PTHR11638">
    <property type="entry name" value="ATP-DEPENDENT CLP PROTEASE"/>
    <property type="match status" value="1"/>
</dbReference>
<dbReference type="InterPro" id="IPR003593">
    <property type="entry name" value="AAA+_ATPase"/>
</dbReference>
<dbReference type="SUPFAM" id="SSF52540">
    <property type="entry name" value="P-loop containing nucleoside triphosphate hydrolases"/>
    <property type="match status" value="2"/>
</dbReference>
<dbReference type="FunFam" id="3.40.50.300:FF:000025">
    <property type="entry name" value="ATP-dependent Clp protease subunit"/>
    <property type="match status" value="1"/>
</dbReference>
<dbReference type="InterPro" id="IPR028299">
    <property type="entry name" value="ClpA/B_CS2"/>
</dbReference>
<dbReference type="SUPFAM" id="SSF81923">
    <property type="entry name" value="Double Clp-N motif"/>
    <property type="match status" value="1"/>
</dbReference>
<dbReference type="InterPro" id="IPR003959">
    <property type="entry name" value="ATPase_AAA_core"/>
</dbReference>
<evidence type="ECO:0000313" key="12">
    <source>
        <dbReference type="Proteomes" id="UP000654075"/>
    </source>
</evidence>
<evidence type="ECO:0000256" key="6">
    <source>
        <dbReference type="PROSITE-ProRule" id="PRU01251"/>
    </source>
</evidence>
<dbReference type="InterPro" id="IPR027417">
    <property type="entry name" value="P-loop_NTPase"/>
</dbReference>
<feature type="non-terminal residue" evidence="11">
    <location>
        <position position="856"/>
    </location>
</feature>
<evidence type="ECO:0000259" key="10">
    <source>
        <dbReference type="PROSITE" id="PS51903"/>
    </source>
</evidence>
<evidence type="ECO:0000256" key="5">
    <source>
        <dbReference type="ARBA" id="ARBA00023186"/>
    </source>
</evidence>
<dbReference type="Pfam" id="PF17871">
    <property type="entry name" value="AAA_lid_9"/>
    <property type="match status" value="1"/>
</dbReference>
<dbReference type="Proteomes" id="UP000654075">
    <property type="component" value="Unassembled WGS sequence"/>
</dbReference>
<dbReference type="InterPro" id="IPR019489">
    <property type="entry name" value="Clp_ATPase_C"/>
</dbReference>
<dbReference type="PANTHER" id="PTHR11638:SF18">
    <property type="entry name" value="HEAT SHOCK PROTEIN 104"/>
    <property type="match status" value="1"/>
</dbReference>
<dbReference type="GO" id="GO:0034605">
    <property type="term" value="P:cellular response to heat"/>
    <property type="evidence" value="ECO:0007669"/>
    <property type="project" value="TreeGrafter"/>
</dbReference>
<feature type="region of interest" description="Disordered" evidence="9">
    <location>
        <begin position="832"/>
        <end position="856"/>
    </location>
</feature>
<dbReference type="SMART" id="SM00382">
    <property type="entry name" value="AAA"/>
    <property type="match status" value="2"/>
</dbReference>